<protein>
    <recommendedName>
        <fullName evidence="4">LTXXQ motif protein</fullName>
    </recommendedName>
</protein>
<evidence type="ECO:0000313" key="3">
    <source>
        <dbReference type="Proteomes" id="UP000707356"/>
    </source>
</evidence>
<proteinExistence type="predicted"/>
<feature type="chain" id="PRO_5036986092" description="LTXXQ motif protein" evidence="1">
    <location>
        <begin position="23"/>
        <end position="245"/>
    </location>
</feature>
<gene>
    <name evidence="2" type="ORF">KME07_20115</name>
</gene>
<dbReference type="AlphaFoldDB" id="A0A951PFR9"/>
<keyword evidence="1" id="KW-0732">Signal</keyword>
<dbReference type="EMBL" id="JAHHHV010000080">
    <property type="protein sequence ID" value="MBW4467739.1"/>
    <property type="molecule type" value="Genomic_DNA"/>
</dbReference>
<accession>A0A951PFR9</accession>
<name>A0A951PFR9_9CYAN</name>
<dbReference type="Proteomes" id="UP000707356">
    <property type="component" value="Unassembled WGS sequence"/>
</dbReference>
<organism evidence="2 3">
    <name type="scientific">Pegethrix bostrychoides GSE-TBD4-15B</name>
    <dbReference type="NCBI Taxonomy" id="2839662"/>
    <lineage>
        <taxon>Bacteria</taxon>
        <taxon>Bacillati</taxon>
        <taxon>Cyanobacteriota</taxon>
        <taxon>Cyanophyceae</taxon>
        <taxon>Oculatellales</taxon>
        <taxon>Oculatellaceae</taxon>
        <taxon>Pegethrix</taxon>
    </lineage>
</organism>
<feature type="signal peptide" evidence="1">
    <location>
        <begin position="1"/>
        <end position="22"/>
    </location>
</feature>
<reference evidence="2" key="1">
    <citation type="submission" date="2021-05" db="EMBL/GenBank/DDBJ databases">
        <authorList>
            <person name="Pietrasiak N."/>
            <person name="Ward R."/>
            <person name="Stajich J.E."/>
            <person name="Kurbessoian T."/>
        </authorList>
    </citation>
    <scope>NUCLEOTIDE SEQUENCE</scope>
    <source>
        <strain evidence="2">GSE-TBD4-15B</strain>
    </source>
</reference>
<evidence type="ECO:0000313" key="2">
    <source>
        <dbReference type="EMBL" id="MBW4467739.1"/>
    </source>
</evidence>
<reference evidence="2" key="2">
    <citation type="journal article" date="2022" name="Microbiol. Resour. Announc.">
        <title>Metagenome Sequencing to Explore Phylogenomics of Terrestrial Cyanobacteria.</title>
        <authorList>
            <person name="Ward R.D."/>
            <person name="Stajich J.E."/>
            <person name="Johansen J.R."/>
            <person name="Huntemann M."/>
            <person name="Clum A."/>
            <person name="Foster B."/>
            <person name="Foster B."/>
            <person name="Roux S."/>
            <person name="Palaniappan K."/>
            <person name="Varghese N."/>
            <person name="Mukherjee S."/>
            <person name="Reddy T.B.K."/>
            <person name="Daum C."/>
            <person name="Copeland A."/>
            <person name="Chen I.A."/>
            <person name="Ivanova N.N."/>
            <person name="Kyrpides N.C."/>
            <person name="Shapiro N."/>
            <person name="Eloe-Fadrosh E.A."/>
            <person name="Pietrasiak N."/>
        </authorList>
    </citation>
    <scope>NUCLEOTIDE SEQUENCE</scope>
    <source>
        <strain evidence="2">GSE-TBD4-15B</strain>
    </source>
</reference>
<sequence length="245" mass="26768">MKRLLIALSACFCLLGFSVPPAESLPLALLSPQPIAQLSFPGFGSMQLTPEQEAAVNQLETEIIPQIEALLRPDQLAEFNLQVEDGKSFRKAFKSLTLDPDQKKSLAGLIKSLPKSDAFATLTPDQKRAYFLSHKTLFKPTPDEIATRIQAGVEAKGGTIPSIQDIIEKIKTSMSGKSSFAPSSEEIADKIKAGMKDKGIDAPSIEEITEKINMGMKKKEMYMPTPEEIGEKISAKMKLLTDADE</sequence>
<comment type="caution">
    <text evidence="2">The sequence shown here is derived from an EMBL/GenBank/DDBJ whole genome shotgun (WGS) entry which is preliminary data.</text>
</comment>
<evidence type="ECO:0000256" key="1">
    <source>
        <dbReference type="SAM" id="SignalP"/>
    </source>
</evidence>
<evidence type="ECO:0008006" key="4">
    <source>
        <dbReference type="Google" id="ProtNLM"/>
    </source>
</evidence>